<feature type="non-terminal residue" evidence="1">
    <location>
        <position position="1"/>
    </location>
</feature>
<evidence type="ECO:0000313" key="1">
    <source>
        <dbReference type="EMBL" id="KAK7495299.1"/>
    </source>
</evidence>
<sequence>AILDSQKDLVTKTGFLYAISTHNEFSRRSGTGMTFSTVVDDLDVDDSFKFASR</sequence>
<comment type="caution">
    <text evidence="1">The sequence shown here is derived from an EMBL/GenBank/DDBJ whole genome shotgun (WGS) entry which is preliminary data.</text>
</comment>
<gene>
    <name evidence="1" type="ORF">BaRGS_00013481</name>
</gene>
<reference evidence="1 2" key="1">
    <citation type="journal article" date="2023" name="Sci. Data">
        <title>Genome assembly of the Korean intertidal mud-creeper Batillaria attramentaria.</title>
        <authorList>
            <person name="Patra A.K."/>
            <person name="Ho P.T."/>
            <person name="Jun S."/>
            <person name="Lee S.J."/>
            <person name="Kim Y."/>
            <person name="Won Y.J."/>
        </authorList>
    </citation>
    <scope>NUCLEOTIDE SEQUENCE [LARGE SCALE GENOMIC DNA]</scope>
    <source>
        <strain evidence="1">Wonlab-2016</strain>
    </source>
</reference>
<dbReference type="Proteomes" id="UP001519460">
    <property type="component" value="Unassembled WGS sequence"/>
</dbReference>
<dbReference type="AlphaFoldDB" id="A0ABD0L6S0"/>
<dbReference type="EMBL" id="JACVVK020000076">
    <property type="protein sequence ID" value="KAK7495299.1"/>
    <property type="molecule type" value="Genomic_DNA"/>
</dbReference>
<name>A0ABD0L6S0_9CAEN</name>
<protein>
    <submittedName>
        <fullName evidence="1">Uncharacterized protein</fullName>
    </submittedName>
</protein>
<evidence type="ECO:0000313" key="2">
    <source>
        <dbReference type="Proteomes" id="UP001519460"/>
    </source>
</evidence>
<keyword evidence="2" id="KW-1185">Reference proteome</keyword>
<organism evidence="1 2">
    <name type="scientific">Batillaria attramentaria</name>
    <dbReference type="NCBI Taxonomy" id="370345"/>
    <lineage>
        <taxon>Eukaryota</taxon>
        <taxon>Metazoa</taxon>
        <taxon>Spiralia</taxon>
        <taxon>Lophotrochozoa</taxon>
        <taxon>Mollusca</taxon>
        <taxon>Gastropoda</taxon>
        <taxon>Caenogastropoda</taxon>
        <taxon>Sorbeoconcha</taxon>
        <taxon>Cerithioidea</taxon>
        <taxon>Batillariidae</taxon>
        <taxon>Batillaria</taxon>
    </lineage>
</organism>
<feature type="non-terminal residue" evidence="1">
    <location>
        <position position="53"/>
    </location>
</feature>
<proteinExistence type="predicted"/>
<accession>A0ABD0L6S0</accession>